<dbReference type="EMBL" id="LR798270">
    <property type="protein sequence ID" value="CAB5219138.1"/>
    <property type="molecule type" value="Genomic_DNA"/>
</dbReference>
<reference evidence="3" key="1">
    <citation type="submission" date="2020-05" db="EMBL/GenBank/DDBJ databases">
        <authorList>
            <person name="Chiriac C."/>
            <person name="Salcher M."/>
            <person name="Ghai R."/>
            <person name="Kavagutti S V."/>
        </authorList>
    </citation>
    <scope>NUCLEOTIDE SEQUENCE</scope>
</reference>
<sequence>MTTNALDDTTTTTDDAVEAETPEQKSEHKWQFRPRQSPRWGTVTRAGLIVGRAPNQKCIPPDEVYYLASLACTQKEIARWFGIPEETLKYNFNEYIEKGREETRQRLRQAMLKNALNGNAVMQIFLAKNLLGMRDNPDTADTDKILPWQDH</sequence>
<name>A0A6J7WQP4_9CAUD</name>
<evidence type="ECO:0000256" key="1">
    <source>
        <dbReference type="SAM" id="MobiDB-lite"/>
    </source>
</evidence>
<feature type="compositionally biased region" description="Low complexity" evidence="1">
    <location>
        <begin position="1"/>
        <end position="14"/>
    </location>
</feature>
<dbReference type="EMBL" id="LR796227">
    <property type="protein sequence ID" value="CAB4128035.1"/>
    <property type="molecule type" value="Genomic_DNA"/>
</dbReference>
<proteinExistence type="predicted"/>
<evidence type="ECO:0000313" key="2">
    <source>
        <dbReference type="EMBL" id="CAB4128035.1"/>
    </source>
</evidence>
<protein>
    <submittedName>
        <fullName evidence="3">Uncharacterized protein</fullName>
    </submittedName>
</protein>
<accession>A0A6J7WQP4</accession>
<gene>
    <name evidence="2" type="ORF">UFOVP109_20</name>
    <name evidence="3" type="ORF">UFOVP224_33</name>
</gene>
<organism evidence="3">
    <name type="scientific">uncultured Caudovirales phage</name>
    <dbReference type="NCBI Taxonomy" id="2100421"/>
    <lineage>
        <taxon>Viruses</taxon>
        <taxon>Duplodnaviria</taxon>
        <taxon>Heunggongvirae</taxon>
        <taxon>Uroviricota</taxon>
        <taxon>Caudoviricetes</taxon>
        <taxon>Peduoviridae</taxon>
        <taxon>Maltschvirus</taxon>
        <taxon>Maltschvirus maltsch</taxon>
    </lineage>
</organism>
<evidence type="ECO:0000313" key="3">
    <source>
        <dbReference type="EMBL" id="CAB5219138.1"/>
    </source>
</evidence>
<feature type="region of interest" description="Disordered" evidence="1">
    <location>
        <begin position="1"/>
        <end position="31"/>
    </location>
</feature>